<dbReference type="SUPFAM" id="SSF48452">
    <property type="entry name" value="TPR-like"/>
    <property type="match status" value="2"/>
</dbReference>
<evidence type="ECO:0000256" key="3">
    <source>
        <dbReference type="PROSITE-ProRule" id="PRU00339"/>
    </source>
</evidence>
<dbReference type="Proteomes" id="UP000030445">
    <property type="component" value="Unassembled WGS sequence"/>
</dbReference>
<gene>
    <name evidence="4" type="ORF">EU96_0959</name>
</gene>
<feature type="repeat" description="TPR" evidence="3">
    <location>
        <begin position="303"/>
        <end position="336"/>
    </location>
</feature>
<dbReference type="PANTHER" id="PTHR44858:SF1">
    <property type="entry name" value="UDP-N-ACETYLGLUCOSAMINE--PEPTIDE N-ACETYLGLUCOSAMINYLTRANSFERASE SPINDLY-RELATED"/>
    <property type="match status" value="1"/>
</dbReference>
<dbReference type="Gene3D" id="1.25.40.10">
    <property type="entry name" value="Tetratricopeptide repeat domain"/>
    <property type="match status" value="3"/>
</dbReference>
<evidence type="ECO:0000256" key="2">
    <source>
        <dbReference type="ARBA" id="ARBA00022803"/>
    </source>
</evidence>
<keyword evidence="2 3" id="KW-0802">TPR repeat</keyword>
<evidence type="ECO:0000313" key="4">
    <source>
        <dbReference type="EMBL" id="KGF97845.1"/>
    </source>
</evidence>
<sequence length="1025" mass="117069">MGAGSGNVLDATMASKDIIKGLLIDLTFLVDTWNPEVKDLPPEKVIRDFNVFLFSGKYDLFVTDTLANTISHLDDKKIETFSSLLNYYFSAYGEKDCKEKKIIQNFVNQIIKGLERQPRDSKTGQGFLKDFINNQTTKWSLDDDLTQKEIEEAINEALNKRNNNALAIIGSVNKKIELKQFQEGIIQANKGLEIHKDNLLLYVARARCFYESGYMESAINDFTKSIELDNDLNNSIFHKYRGLAKLQINDKEGAFNDFKIAAGRGNDDAKELLNIYFKNKDNLSSGSTQKDSSMGVDGTNKNFNEFLNLAREQIKNNDNTNAINNLKKALKLSPNKQGIINCYFGLGIAKQKIKDFSGSIAAFTSAIDMDENDPTYTYLCRANTKYESEDFLGAISDYDIVLEKNPTEYSIAFYNRANAKLAINDSEGAFKDMNKSADLGNESAKDVLKRINSISNETKNNLTNEDESEKSVDNVEKKPIRRDAIQNVLETKLDNFNPTFKTWATFKALKRLAWVMEDDATDENEKDFYSFLLSSYKDVSSPENFTKWMRDLLYDKSFANDDPEWLESEWNIGPDSELHAFNSKESFLKSFDSEYTYSIFSKCWEIACSEDLYKLNDYESWSKKKYWFFKNKIWIITAEQVNKYYFKNDVLNKFLDSSQLESFFNYKIGNGISVLEVNGVKEVGEKLNYMDKTDLIKFHELPVELLENLATRPISKEDSELDFDYVEGNDTLGILPGGYYWIGDPINIQGNFRNKLNDSSNGGCFYSKNGMPFAFFETALGDGVFEDQKSNQYLVDSGQIACIPMEKVPEELDELGHIFHITNPFVCQYIDNGGFICFGEIVIKTDINNECSFPEPLKIEELGALNYGKYLYENDCGKADTWSKWASTIANEEIEDQSFKAAVEIYAKVKKSEISSESAFNLIVDTYGEKCSSGSFMAIYSSLDNQSKSKEIDLSDAVSTQKDAVMEFLNKHYSKEYIQEIINDKNKTNKEIEEYLFAIWLERNNSLVKKLSAWVEHKVFVHKNS</sequence>
<keyword evidence="1" id="KW-0677">Repeat</keyword>
<dbReference type="Pfam" id="PF13181">
    <property type="entry name" value="TPR_8"/>
    <property type="match status" value="2"/>
</dbReference>
<reference evidence="5" key="1">
    <citation type="journal article" date="2014" name="Sci. Data">
        <title>Genomes of diverse isolates of the marine cyanobacterium Prochlorococcus.</title>
        <authorList>
            <person name="Biller S."/>
            <person name="Berube P."/>
            <person name="Thompson J."/>
            <person name="Kelly L."/>
            <person name="Roggensack S."/>
            <person name="Awad L."/>
            <person name="Roache-Johnson K."/>
            <person name="Ding H."/>
            <person name="Giovannoni S.J."/>
            <person name="Moore L.R."/>
            <person name="Chisholm S.W."/>
        </authorList>
    </citation>
    <scope>NUCLEOTIDE SEQUENCE [LARGE SCALE GENOMIC DNA]</scope>
    <source>
        <strain evidence="5">MIT 9302</strain>
    </source>
</reference>
<feature type="repeat" description="TPR" evidence="3">
    <location>
        <begin position="340"/>
        <end position="373"/>
    </location>
</feature>
<dbReference type="STRING" id="74545.EU96_0959"/>
<dbReference type="InterPro" id="IPR011990">
    <property type="entry name" value="TPR-like_helical_dom_sf"/>
</dbReference>
<evidence type="ECO:0000313" key="5">
    <source>
        <dbReference type="Proteomes" id="UP000030445"/>
    </source>
</evidence>
<evidence type="ECO:0000256" key="1">
    <source>
        <dbReference type="ARBA" id="ARBA00022737"/>
    </source>
</evidence>
<dbReference type="AlphaFoldDB" id="A0A0A2A8C4"/>
<name>A0A0A2A8C4_PROMR</name>
<organism evidence="4 5">
    <name type="scientific">Prochlorococcus marinus str. MIT 9302</name>
    <dbReference type="NCBI Taxonomy" id="74545"/>
    <lineage>
        <taxon>Bacteria</taxon>
        <taxon>Bacillati</taxon>
        <taxon>Cyanobacteriota</taxon>
        <taxon>Cyanophyceae</taxon>
        <taxon>Synechococcales</taxon>
        <taxon>Prochlorococcaceae</taxon>
        <taxon>Prochlorococcus</taxon>
    </lineage>
</organism>
<comment type="caution">
    <text evidence="4">The sequence shown here is derived from an EMBL/GenBank/DDBJ whole genome shotgun (WGS) entry which is preliminary data.</text>
</comment>
<dbReference type="PANTHER" id="PTHR44858">
    <property type="entry name" value="TETRATRICOPEPTIDE REPEAT PROTEIN 6"/>
    <property type="match status" value="1"/>
</dbReference>
<dbReference type="SMART" id="SM00028">
    <property type="entry name" value="TPR"/>
    <property type="match status" value="6"/>
</dbReference>
<dbReference type="EMBL" id="JNAM01000009">
    <property type="protein sequence ID" value="KGF97845.1"/>
    <property type="molecule type" value="Genomic_DNA"/>
</dbReference>
<protein>
    <submittedName>
        <fullName evidence="4">Uncharacterized protein</fullName>
    </submittedName>
</protein>
<dbReference type="eggNOG" id="COG0457">
    <property type="taxonomic scope" value="Bacteria"/>
</dbReference>
<accession>A0A0A2A8C4</accession>
<proteinExistence type="predicted"/>
<dbReference type="InterPro" id="IPR019734">
    <property type="entry name" value="TPR_rpt"/>
</dbReference>
<dbReference type="InterPro" id="IPR050498">
    <property type="entry name" value="Ycf3"/>
</dbReference>
<dbReference type="PROSITE" id="PS50005">
    <property type="entry name" value="TPR"/>
    <property type="match status" value="2"/>
</dbReference>